<dbReference type="GO" id="GO:0005737">
    <property type="term" value="C:cytoplasm"/>
    <property type="evidence" value="ECO:0007669"/>
    <property type="project" value="InterPro"/>
</dbReference>
<protein>
    <recommendedName>
        <fullName evidence="7">Rhodanese domain-containing protein</fullName>
    </recommendedName>
</protein>
<dbReference type="SUPFAM" id="SSF52821">
    <property type="entry name" value="Rhodanese/Cell cycle control phosphatase"/>
    <property type="match status" value="1"/>
</dbReference>
<evidence type="ECO:0000256" key="5">
    <source>
        <dbReference type="ARBA" id="ARBA00023136"/>
    </source>
</evidence>
<proteinExistence type="predicted"/>
<evidence type="ECO:0000256" key="6">
    <source>
        <dbReference type="SAM" id="Phobius"/>
    </source>
</evidence>
<keyword evidence="3 6" id="KW-0812">Transmembrane</keyword>
<dbReference type="GO" id="GO:0005886">
    <property type="term" value="C:plasma membrane"/>
    <property type="evidence" value="ECO:0007669"/>
    <property type="project" value="UniProtKB-SubCell"/>
</dbReference>
<keyword evidence="5 6" id="KW-0472">Membrane</keyword>
<feature type="transmembrane region" description="Helical" evidence="6">
    <location>
        <begin position="12"/>
        <end position="35"/>
    </location>
</feature>
<evidence type="ECO:0000313" key="8">
    <source>
        <dbReference type="EMBL" id="OZI55064.1"/>
    </source>
</evidence>
<evidence type="ECO:0000313" key="9">
    <source>
        <dbReference type="Proteomes" id="UP000216913"/>
    </source>
</evidence>
<dbReference type="PROSITE" id="PS50206">
    <property type="entry name" value="RHODANESE_3"/>
    <property type="match status" value="1"/>
</dbReference>
<comment type="caution">
    <text evidence="8">The sequence shown here is derived from an EMBL/GenBank/DDBJ whole genome shotgun (WGS) entry which is preliminary data.</text>
</comment>
<feature type="transmembrane region" description="Helical" evidence="6">
    <location>
        <begin position="143"/>
        <end position="164"/>
    </location>
</feature>
<dbReference type="PANTHER" id="PTHR42709">
    <property type="entry name" value="ALKALINE PHOSPHATASE LIKE PROTEIN"/>
    <property type="match status" value="1"/>
</dbReference>
<keyword evidence="2" id="KW-1003">Cell membrane</keyword>
<dbReference type="InterPro" id="IPR032816">
    <property type="entry name" value="VTT_dom"/>
</dbReference>
<dbReference type="CDD" id="cd01444">
    <property type="entry name" value="GlpE_ST"/>
    <property type="match status" value="1"/>
</dbReference>
<evidence type="ECO:0000256" key="4">
    <source>
        <dbReference type="ARBA" id="ARBA00022989"/>
    </source>
</evidence>
<comment type="subcellular location">
    <subcellularLocation>
        <location evidence="1">Cell membrane</location>
        <topology evidence="1">Multi-pass membrane protein</topology>
    </subcellularLocation>
</comment>
<dbReference type="PANTHER" id="PTHR42709:SF6">
    <property type="entry name" value="UNDECAPRENYL PHOSPHATE TRANSPORTER A"/>
    <property type="match status" value="1"/>
</dbReference>
<dbReference type="AlphaFoldDB" id="A0A261TZF2"/>
<feature type="transmembrane region" description="Helical" evidence="6">
    <location>
        <begin position="47"/>
        <end position="69"/>
    </location>
</feature>
<organism evidence="8 9">
    <name type="scientific">Bordetella genomosp. 5</name>
    <dbReference type="NCBI Taxonomy" id="1395608"/>
    <lineage>
        <taxon>Bacteria</taxon>
        <taxon>Pseudomonadati</taxon>
        <taxon>Pseudomonadota</taxon>
        <taxon>Betaproteobacteria</taxon>
        <taxon>Burkholderiales</taxon>
        <taxon>Alcaligenaceae</taxon>
        <taxon>Bordetella</taxon>
    </lineage>
</organism>
<dbReference type="InterPro" id="IPR001763">
    <property type="entry name" value="Rhodanese-like_dom"/>
</dbReference>
<gene>
    <name evidence="8" type="ORF">CAL25_01205</name>
</gene>
<sequence length="335" mass="35634">MQDILTLLQEYGSWLVFFNVLVEQAGLPVPAYPMLIAAGAVAGGPGGWITAWLAAALACLLADSAWYFAGRRYGGRLLGLVCKLSLSQDSCIRQTQGLYVRVGPRVLLVSKFLPGAGALATVMAGLTGTPYRRFLMFDLAGSLIWSGSALLVGALFSSIVSDILDGLDRYGAWGLGVLAALLALYLIWKTLRRWVLLRALRVIPRLSVEDLLQWRADGRTPIIIDVRPEASGDAVPRIPGAISLDLRAPLDGLTLAADSAPADTPVVVYCACPNEISAARLAARLRAAGYTRIWALRGGYDAWSTLTTAAGADAAVVVNVADLPGDDDTTRPQAR</sequence>
<dbReference type="GO" id="GO:0004792">
    <property type="term" value="F:thiosulfate-cyanide sulfurtransferase activity"/>
    <property type="evidence" value="ECO:0007669"/>
    <property type="project" value="InterPro"/>
</dbReference>
<accession>A0A261TZF2</accession>
<dbReference type="Pfam" id="PF00581">
    <property type="entry name" value="Rhodanese"/>
    <property type="match status" value="1"/>
</dbReference>
<dbReference type="Proteomes" id="UP000216913">
    <property type="component" value="Unassembled WGS sequence"/>
</dbReference>
<evidence type="ECO:0000256" key="2">
    <source>
        <dbReference type="ARBA" id="ARBA00022475"/>
    </source>
</evidence>
<dbReference type="SMART" id="SM00450">
    <property type="entry name" value="RHOD"/>
    <property type="match status" value="1"/>
</dbReference>
<keyword evidence="9" id="KW-1185">Reference proteome</keyword>
<keyword evidence="4 6" id="KW-1133">Transmembrane helix</keyword>
<dbReference type="RefSeq" id="WP_094798119.1">
    <property type="nucleotide sequence ID" value="NZ_NEVP01000001.1"/>
</dbReference>
<dbReference type="InterPro" id="IPR051311">
    <property type="entry name" value="DedA_domain"/>
</dbReference>
<evidence type="ECO:0000259" key="7">
    <source>
        <dbReference type="PROSITE" id="PS50206"/>
    </source>
</evidence>
<reference evidence="8 9" key="1">
    <citation type="submission" date="2017-05" db="EMBL/GenBank/DDBJ databases">
        <title>Complete and WGS of Bordetella genogroups.</title>
        <authorList>
            <person name="Spilker T."/>
            <person name="LiPuma J."/>
        </authorList>
    </citation>
    <scope>NUCLEOTIDE SEQUENCE [LARGE SCALE GENOMIC DNA]</scope>
    <source>
        <strain evidence="8 9">AU10456</strain>
    </source>
</reference>
<evidence type="ECO:0000256" key="1">
    <source>
        <dbReference type="ARBA" id="ARBA00004651"/>
    </source>
</evidence>
<evidence type="ECO:0000256" key="3">
    <source>
        <dbReference type="ARBA" id="ARBA00022692"/>
    </source>
</evidence>
<feature type="domain" description="Rhodanese" evidence="7">
    <location>
        <begin position="217"/>
        <end position="308"/>
    </location>
</feature>
<dbReference type="InterPro" id="IPR036873">
    <property type="entry name" value="Rhodanese-like_dom_sf"/>
</dbReference>
<name>A0A261TZF2_9BORD</name>
<dbReference type="OrthoDB" id="21108at2"/>
<dbReference type="Pfam" id="PF09335">
    <property type="entry name" value="VTT_dom"/>
    <property type="match status" value="1"/>
</dbReference>
<dbReference type="Gene3D" id="3.40.250.10">
    <property type="entry name" value="Rhodanese-like domain"/>
    <property type="match status" value="1"/>
</dbReference>
<dbReference type="InterPro" id="IPR023695">
    <property type="entry name" value="Thiosulf_sulfurTrfase"/>
</dbReference>
<dbReference type="EMBL" id="NEVP01000001">
    <property type="protein sequence ID" value="OZI55064.1"/>
    <property type="molecule type" value="Genomic_DNA"/>
</dbReference>
<feature type="transmembrane region" description="Helical" evidence="6">
    <location>
        <begin position="170"/>
        <end position="188"/>
    </location>
</feature>